<keyword evidence="5" id="KW-1185">Reference proteome</keyword>
<feature type="region of interest" description="Disordered" evidence="1">
    <location>
        <begin position="317"/>
        <end position="339"/>
    </location>
</feature>
<dbReference type="Proteomes" id="UP000054937">
    <property type="component" value="Unassembled WGS sequence"/>
</dbReference>
<feature type="domain" description="GH18" evidence="3">
    <location>
        <begin position="26"/>
        <end position="311"/>
    </location>
</feature>
<dbReference type="InterPro" id="IPR017853">
    <property type="entry name" value="GH"/>
</dbReference>
<proteinExistence type="predicted"/>
<feature type="compositionally biased region" description="Gly residues" evidence="1">
    <location>
        <begin position="396"/>
        <end position="411"/>
    </location>
</feature>
<dbReference type="InParanoid" id="A0A0V0QPJ3"/>
<reference evidence="4 5" key="1">
    <citation type="journal article" date="2015" name="Sci. Rep.">
        <title>Genome of the facultative scuticociliatosis pathogen Pseudocohnilembus persalinus provides insight into its virulence through horizontal gene transfer.</title>
        <authorList>
            <person name="Xiong J."/>
            <person name="Wang G."/>
            <person name="Cheng J."/>
            <person name="Tian M."/>
            <person name="Pan X."/>
            <person name="Warren A."/>
            <person name="Jiang C."/>
            <person name="Yuan D."/>
            <person name="Miao W."/>
        </authorList>
    </citation>
    <scope>NUCLEOTIDE SEQUENCE [LARGE SCALE GENOMIC DNA]</scope>
    <source>
        <strain evidence="4">36N120E</strain>
    </source>
</reference>
<dbReference type="GO" id="GO:0016787">
    <property type="term" value="F:hydrolase activity"/>
    <property type="evidence" value="ECO:0007669"/>
    <property type="project" value="UniProtKB-KW"/>
</dbReference>
<evidence type="ECO:0000256" key="2">
    <source>
        <dbReference type="SAM" id="SignalP"/>
    </source>
</evidence>
<organism evidence="4 5">
    <name type="scientific">Pseudocohnilembus persalinus</name>
    <name type="common">Ciliate</name>
    <dbReference type="NCBI Taxonomy" id="266149"/>
    <lineage>
        <taxon>Eukaryota</taxon>
        <taxon>Sar</taxon>
        <taxon>Alveolata</taxon>
        <taxon>Ciliophora</taxon>
        <taxon>Intramacronucleata</taxon>
        <taxon>Oligohymenophorea</taxon>
        <taxon>Scuticociliatia</taxon>
        <taxon>Philasterida</taxon>
        <taxon>Pseudocohnilembidae</taxon>
        <taxon>Pseudocohnilembus</taxon>
    </lineage>
</organism>
<gene>
    <name evidence="4" type="ORF">PPERSA_08323</name>
</gene>
<sequence>MMNFRYLLLLALMLTTSMLNAQTSNKVLSIYWCGFSSGFCGQSSTDDVYFQATHVIMAYGKISSSGSLSTGTFNSNISGLISQWKSEGKKVLLSFGGPDTDISQAFTSASTLASQINTILNNNNLDGVDFEIKTYNQTPQQIINALSTYRNVLGSSKEIILTTEAIGVVPSNFIPIPGNNQVAENNFMVPVIRGSTNYNYVQVLTYGKVYLTAPAGTSEYIEVVYKSWLNDNPNYQIPNFNGIPESKLIIGVLSSFSTDPANSAFYVTPFSLRTAFSNLFDDNYNPKGINIWNSNNDAALDNSIAISSVQALQLQVQNDPDQGGDSGDQGGDSGGDSGESVEGLCYISQCGCPGNFQLDWCSENSKPPSSFCQAGQRQCEGCDGAWCPGADSGDQGDNGGGQGGDNGGDNGDSGDSGDSGDQGDQGGSGVCYLGECGCPGEFKQNWCGNNSFLSSSWCNENESQCVSCAGAWCVGVDSIVDDTEDQDQDGEDGSIDGCVNRFGMGLFVLFMLVQTFV</sequence>
<feature type="signal peptide" evidence="2">
    <location>
        <begin position="1"/>
        <end position="21"/>
    </location>
</feature>
<feature type="chain" id="PRO_5006867531" evidence="2">
    <location>
        <begin position="22"/>
        <end position="517"/>
    </location>
</feature>
<dbReference type="GO" id="GO:0005975">
    <property type="term" value="P:carbohydrate metabolic process"/>
    <property type="evidence" value="ECO:0007669"/>
    <property type="project" value="InterPro"/>
</dbReference>
<evidence type="ECO:0000259" key="3">
    <source>
        <dbReference type="PROSITE" id="PS51910"/>
    </source>
</evidence>
<comment type="caution">
    <text evidence="4">The sequence shown here is derived from an EMBL/GenBank/DDBJ whole genome shotgun (WGS) entry which is preliminary data.</text>
</comment>
<feature type="region of interest" description="Disordered" evidence="1">
    <location>
        <begin position="393"/>
        <end position="425"/>
    </location>
</feature>
<dbReference type="Pfam" id="PF00704">
    <property type="entry name" value="Glyco_hydro_18"/>
    <property type="match status" value="1"/>
</dbReference>
<evidence type="ECO:0000256" key="1">
    <source>
        <dbReference type="SAM" id="MobiDB-lite"/>
    </source>
</evidence>
<dbReference type="InterPro" id="IPR001223">
    <property type="entry name" value="Glyco_hydro18_cat"/>
</dbReference>
<feature type="compositionally biased region" description="Gly residues" evidence="1">
    <location>
        <begin position="324"/>
        <end position="337"/>
    </location>
</feature>
<evidence type="ECO:0000313" key="4">
    <source>
        <dbReference type="EMBL" id="KRX04108.1"/>
    </source>
</evidence>
<dbReference type="AlphaFoldDB" id="A0A0V0QPJ3"/>
<dbReference type="SUPFAM" id="SSF51445">
    <property type="entry name" value="(Trans)glycosidases"/>
    <property type="match status" value="1"/>
</dbReference>
<keyword evidence="2" id="KW-0732">Signal</keyword>
<accession>A0A0V0QPJ3</accession>
<name>A0A0V0QPJ3_PSEPJ</name>
<dbReference type="Gene3D" id="3.20.20.80">
    <property type="entry name" value="Glycosidases"/>
    <property type="match status" value="1"/>
</dbReference>
<dbReference type="PROSITE" id="PS51910">
    <property type="entry name" value="GH18_2"/>
    <property type="match status" value="1"/>
</dbReference>
<evidence type="ECO:0000313" key="5">
    <source>
        <dbReference type="Proteomes" id="UP000054937"/>
    </source>
</evidence>
<dbReference type="EMBL" id="LDAU01000121">
    <property type="protein sequence ID" value="KRX04108.1"/>
    <property type="molecule type" value="Genomic_DNA"/>
</dbReference>
<protein>
    <submittedName>
        <fullName evidence="4">Glycoside hydrolase, superfamily</fullName>
    </submittedName>
</protein>
<keyword evidence="4" id="KW-0378">Hydrolase</keyword>